<dbReference type="InterPro" id="IPR052773">
    <property type="entry name" value="Anaerobic_Peroxidase-Rel"/>
</dbReference>
<dbReference type="Pfam" id="PF02915">
    <property type="entry name" value="Rubrerythrin"/>
    <property type="match status" value="1"/>
</dbReference>
<dbReference type="InterPro" id="IPR045236">
    <property type="entry name" value="RevRr_diiron-bd_dom"/>
</dbReference>
<dbReference type="Gene3D" id="1.20.1260.10">
    <property type="match status" value="1"/>
</dbReference>
<dbReference type="PROSITE" id="PS50905">
    <property type="entry name" value="FERRITIN_LIKE"/>
    <property type="match status" value="1"/>
</dbReference>
<protein>
    <submittedName>
        <fullName evidence="2">Rubrerythrin</fullName>
    </submittedName>
</protein>
<dbReference type="InterPro" id="IPR012347">
    <property type="entry name" value="Ferritin-like"/>
</dbReference>
<keyword evidence="3" id="KW-1185">Reference proteome</keyword>
<dbReference type="InterPro" id="IPR009040">
    <property type="entry name" value="Ferritin-like_diiron"/>
</dbReference>
<organism evidence="2 3">
    <name type="scientific">Desulfoscipio geothermicus DSM 3669</name>
    <dbReference type="NCBI Taxonomy" id="1121426"/>
    <lineage>
        <taxon>Bacteria</taxon>
        <taxon>Bacillati</taxon>
        <taxon>Bacillota</taxon>
        <taxon>Clostridia</taxon>
        <taxon>Eubacteriales</taxon>
        <taxon>Desulfallaceae</taxon>
        <taxon>Desulfoscipio</taxon>
    </lineage>
</organism>
<dbReference type="EMBL" id="FOYM01000016">
    <property type="protein sequence ID" value="SFR08328.1"/>
    <property type="molecule type" value="Genomic_DNA"/>
</dbReference>
<dbReference type="SUPFAM" id="SSF47240">
    <property type="entry name" value="Ferritin-like"/>
    <property type="match status" value="1"/>
</dbReference>
<dbReference type="GO" id="GO:0016491">
    <property type="term" value="F:oxidoreductase activity"/>
    <property type="evidence" value="ECO:0007669"/>
    <property type="project" value="InterPro"/>
</dbReference>
<name>A0A1I6DSM0_9FIRM</name>
<gene>
    <name evidence="2" type="ORF">SAMN05660706_11660</name>
</gene>
<reference evidence="3" key="1">
    <citation type="submission" date="2016-10" db="EMBL/GenBank/DDBJ databases">
        <authorList>
            <person name="Varghese N."/>
            <person name="Submissions S."/>
        </authorList>
    </citation>
    <scope>NUCLEOTIDE SEQUENCE [LARGE SCALE GENOMIC DNA]</scope>
    <source>
        <strain evidence="3">DSM 3669</strain>
    </source>
</reference>
<dbReference type="InterPro" id="IPR003251">
    <property type="entry name" value="Rr_diiron-bd_dom"/>
</dbReference>
<evidence type="ECO:0000313" key="3">
    <source>
        <dbReference type="Proteomes" id="UP000199584"/>
    </source>
</evidence>
<dbReference type="AlphaFoldDB" id="A0A1I6DSM0"/>
<dbReference type="InterPro" id="IPR009078">
    <property type="entry name" value="Ferritin-like_SF"/>
</dbReference>
<evidence type="ECO:0000313" key="2">
    <source>
        <dbReference type="EMBL" id="SFR08328.1"/>
    </source>
</evidence>
<dbReference type="RefSeq" id="WP_092483886.1">
    <property type="nucleotide sequence ID" value="NZ_FOYM01000016.1"/>
</dbReference>
<dbReference type="Proteomes" id="UP000199584">
    <property type="component" value="Unassembled WGS sequence"/>
</dbReference>
<evidence type="ECO:0000259" key="1">
    <source>
        <dbReference type="PROSITE" id="PS50905"/>
    </source>
</evidence>
<dbReference type="CDD" id="cd01046">
    <property type="entry name" value="Rubrerythrin_like"/>
    <property type="match status" value="1"/>
</dbReference>
<sequence>MDLSFATEVKLGVTKGTALEQAVKDNFSGENWEVGWYLAAARQAQREGYPEVGEVLIRIAWEEAMHAARFGELNGEISASTKENIEKALAGEQKSNQMKREAAVKAKQDNIDEAHDFFDEAAKDEARHARALKGLLDRYFK</sequence>
<dbReference type="OrthoDB" id="9805587at2"/>
<dbReference type="PANTHER" id="PTHR43339:SF1">
    <property type="entry name" value="RUBRERYTHRIN"/>
    <property type="match status" value="1"/>
</dbReference>
<accession>A0A1I6DSM0</accession>
<dbReference type="PANTHER" id="PTHR43339">
    <property type="entry name" value="RUBRERYTHRIN-RELATED"/>
    <property type="match status" value="1"/>
</dbReference>
<dbReference type="GO" id="GO:0005506">
    <property type="term" value="F:iron ion binding"/>
    <property type="evidence" value="ECO:0007669"/>
    <property type="project" value="InterPro"/>
</dbReference>
<proteinExistence type="predicted"/>
<dbReference type="STRING" id="39060.SAMN05660706_11660"/>
<feature type="domain" description="Ferritin-like diiron" evidence="1">
    <location>
        <begin position="13"/>
        <end position="141"/>
    </location>
</feature>